<gene>
    <name evidence="2" type="ORF">MOQ_006437</name>
</gene>
<feature type="transmembrane region" description="Helical" evidence="1">
    <location>
        <begin position="6"/>
        <end position="28"/>
    </location>
</feature>
<dbReference type="AlphaFoldDB" id="K2MRS6"/>
<keyword evidence="2" id="KW-0240">DNA-directed RNA polymerase</keyword>
<keyword evidence="3" id="KW-1185">Reference proteome</keyword>
<keyword evidence="1" id="KW-0812">Transmembrane</keyword>
<dbReference type="Proteomes" id="UP000007350">
    <property type="component" value="Unassembled WGS sequence"/>
</dbReference>
<reference evidence="2 3" key="1">
    <citation type="journal article" date="2012" name="BMC Genomics">
        <title>Comparative genomic analysis of human infective Trypanosoma cruzi lineages with the bat-restricted subspecies T. cruzi marinkellei.</title>
        <authorList>
            <person name="Franzen O."/>
            <person name="Talavera-Lopez C."/>
            <person name="Ochaya S."/>
            <person name="Butler C.E."/>
            <person name="Messenger L.A."/>
            <person name="Lewis M.D."/>
            <person name="Llewellyn M.S."/>
            <person name="Marinkelle C.J."/>
            <person name="Tyler K.M."/>
            <person name="Miles M.A."/>
            <person name="Andersson B."/>
        </authorList>
    </citation>
    <scope>NUCLEOTIDE SEQUENCE [LARGE SCALE GENOMIC DNA]</scope>
    <source>
        <strain evidence="2 3">B7</strain>
    </source>
</reference>
<feature type="non-terminal residue" evidence="2">
    <location>
        <position position="50"/>
    </location>
</feature>
<sequence length="50" mass="5869">MSYLLNSFSLFYFLCGHTPFSFFFFCIVEYQTSCVIIPHVWCLTGGWLVC</sequence>
<evidence type="ECO:0000313" key="2">
    <source>
        <dbReference type="EMBL" id="EKF29765.1"/>
    </source>
</evidence>
<organism evidence="2 3">
    <name type="scientific">Trypanosoma cruzi marinkellei</name>
    <dbReference type="NCBI Taxonomy" id="85056"/>
    <lineage>
        <taxon>Eukaryota</taxon>
        <taxon>Discoba</taxon>
        <taxon>Euglenozoa</taxon>
        <taxon>Kinetoplastea</taxon>
        <taxon>Metakinetoplastina</taxon>
        <taxon>Trypanosomatida</taxon>
        <taxon>Trypanosomatidae</taxon>
        <taxon>Trypanosoma</taxon>
        <taxon>Schizotrypanum</taxon>
    </lineage>
</organism>
<evidence type="ECO:0000313" key="3">
    <source>
        <dbReference type="Proteomes" id="UP000007350"/>
    </source>
</evidence>
<keyword evidence="2" id="KW-0804">Transcription</keyword>
<protein>
    <submittedName>
        <fullName evidence="2">DNA-directed RNA polymerase III subunit, putative</fullName>
    </submittedName>
</protein>
<dbReference type="GO" id="GO:0000428">
    <property type="term" value="C:DNA-directed RNA polymerase complex"/>
    <property type="evidence" value="ECO:0007669"/>
    <property type="project" value="UniProtKB-KW"/>
</dbReference>
<accession>K2MRS6</accession>
<keyword evidence="1" id="KW-0472">Membrane</keyword>
<evidence type="ECO:0000256" key="1">
    <source>
        <dbReference type="SAM" id="Phobius"/>
    </source>
</evidence>
<dbReference type="EMBL" id="AHKC01012680">
    <property type="protein sequence ID" value="EKF29765.1"/>
    <property type="molecule type" value="Genomic_DNA"/>
</dbReference>
<keyword evidence="1" id="KW-1133">Transmembrane helix</keyword>
<proteinExistence type="predicted"/>
<name>K2MRS6_TRYCR</name>
<comment type="caution">
    <text evidence="2">The sequence shown here is derived from an EMBL/GenBank/DDBJ whole genome shotgun (WGS) entry which is preliminary data.</text>
</comment>